<evidence type="ECO:0000256" key="6">
    <source>
        <dbReference type="ARBA" id="ARBA00035258"/>
    </source>
</evidence>
<comment type="subunit">
    <text evidence="7 8">Part of the 30S ribosomal subunit. Contacts proteins S5 and S12.</text>
</comment>
<dbReference type="EMBL" id="JACHID010000010">
    <property type="protein sequence ID" value="MBB5022418.1"/>
    <property type="molecule type" value="Genomic_DNA"/>
</dbReference>
<reference evidence="10 11" key="1">
    <citation type="submission" date="2020-08" db="EMBL/GenBank/DDBJ databases">
        <title>Genomic Encyclopedia of Type Strains, Phase IV (KMG-IV): sequencing the most valuable type-strain genomes for metagenomic binning, comparative biology and taxonomic classification.</title>
        <authorList>
            <person name="Goeker M."/>
        </authorList>
    </citation>
    <scope>NUCLEOTIDE SEQUENCE [LARGE SCALE GENOMIC DNA]</scope>
    <source>
        <strain evidence="10 11">DSM 22071</strain>
    </source>
</reference>
<keyword evidence="5 8" id="KW-0687">Ribonucleoprotein</keyword>
<dbReference type="Gene3D" id="3.30.1370.30">
    <property type="match status" value="1"/>
</dbReference>
<keyword evidence="2 8" id="KW-0699">rRNA-binding</keyword>
<name>A0A7W7Y5F3_9BACT</name>
<keyword evidence="4 8" id="KW-0689">Ribosomal protein</keyword>
<dbReference type="GO" id="GO:0006412">
    <property type="term" value="P:translation"/>
    <property type="evidence" value="ECO:0007669"/>
    <property type="project" value="UniProtKB-UniRule"/>
</dbReference>
<evidence type="ECO:0000313" key="10">
    <source>
        <dbReference type="EMBL" id="MBB5022418.1"/>
    </source>
</evidence>
<dbReference type="Pfam" id="PF00410">
    <property type="entry name" value="Ribosomal_S8"/>
    <property type="match status" value="1"/>
</dbReference>
<gene>
    <name evidence="8" type="primary">rpsH</name>
    <name evidence="10" type="ORF">HNR37_001753</name>
</gene>
<evidence type="ECO:0000256" key="2">
    <source>
        <dbReference type="ARBA" id="ARBA00022730"/>
    </source>
</evidence>
<dbReference type="InterPro" id="IPR047863">
    <property type="entry name" value="Ribosomal_uS8_CS"/>
</dbReference>
<dbReference type="Gene3D" id="3.30.1490.10">
    <property type="match status" value="1"/>
</dbReference>
<sequence>MYLTSDPIADMLTRIRNANKEKHDKVDIPLSKLKLHVIKLLKEEGFIRGYNIIKKGKFEVIRVSLKYAPSGERVITGLKRVSRPGRRIYVKSEEIPKVYNGLGVAIVSTSSGVIVDRIARKQKVGGELLAYVW</sequence>
<evidence type="ECO:0000256" key="8">
    <source>
        <dbReference type="HAMAP-Rule" id="MF_01302"/>
    </source>
</evidence>
<evidence type="ECO:0000256" key="4">
    <source>
        <dbReference type="ARBA" id="ARBA00022980"/>
    </source>
</evidence>
<dbReference type="GO" id="GO:1990904">
    <property type="term" value="C:ribonucleoprotein complex"/>
    <property type="evidence" value="ECO:0007669"/>
    <property type="project" value="UniProtKB-KW"/>
</dbReference>
<evidence type="ECO:0000313" key="11">
    <source>
        <dbReference type="Proteomes" id="UP000528322"/>
    </source>
</evidence>
<keyword evidence="3 8" id="KW-0694">RNA-binding</keyword>
<keyword evidence="11" id="KW-1185">Reference proteome</keyword>
<dbReference type="FunFam" id="3.30.1490.10:FF:000001">
    <property type="entry name" value="30S ribosomal protein S8"/>
    <property type="match status" value="1"/>
</dbReference>
<accession>A0A7W7Y5F3</accession>
<comment type="function">
    <text evidence="8">One of the primary rRNA binding proteins, it binds directly to 16S rRNA central domain where it helps coordinate assembly of the platform of the 30S subunit.</text>
</comment>
<evidence type="ECO:0000256" key="5">
    <source>
        <dbReference type="ARBA" id="ARBA00023274"/>
    </source>
</evidence>
<evidence type="ECO:0000256" key="3">
    <source>
        <dbReference type="ARBA" id="ARBA00022884"/>
    </source>
</evidence>
<comment type="caution">
    <text evidence="10">The sequence shown here is derived from an EMBL/GenBank/DDBJ whole genome shotgun (WGS) entry which is preliminary data.</text>
</comment>
<dbReference type="PROSITE" id="PS00053">
    <property type="entry name" value="RIBOSOMAL_S8"/>
    <property type="match status" value="1"/>
</dbReference>
<evidence type="ECO:0000256" key="1">
    <source>
        <dbReference type="ARBA" id="ARBA00006471"/>
    </source>
</evidence>
<proteinExistence type="inferred from homology"/>
<dbReference type="InterPro" id="IPR000630">
    <property type="entry name" value="Ribosomal_uS8"/>
</dbReference>
<evidence type="ECO:0000256" key="7">
    <source>
        <dbReference type="ARBA" id="ARBA00046740"/>
    </source>
</evidence>
<dbReference type="Proteomes" id="UP000528322">
    <property type="component" value="Unassembled WGS sequence"/>
</dbReference>
<dbReference type="SUPFAM" id="SSF56047">
    <property type="entry name" value="Ribosomal protein S8"/>
    <property type="match status" value="1"/>
</dbReference>
<dbReference type="GO" id="GO:0019843">
    <property type="term" value="F:rRNA binding"/>
    <property type="evidence" value="ECO:0007669"/>
    <property type="project" value="UniProtKB-UniRule"/>
</dbReference>
<dbReference type="InterPro" id="IPR035987">
    <property type="entry name" value="Ribosomal_uS8_sf"/>
</dbReference>
<dbReference type="GO" id="GO:0005737">
    <property type="term" value="C:cytoplasm"/>
    <property type="evidence" value="ECO:0007669"/>
    <property type="project" value="UniProtKB-ARBA"/>
</dbReference>
<dbReference type="RefSeq" id="WP_183732886.1">
    <property type="nucleotide sequence ID" value="NZ_JACHID010000010.1"/>
</dbReference>
<dbReference type="HAMAP" id="MF_01302_B">
    <property type="entry name" value="Ribosomal_uS8_B"/>
    <property type="match status" value="1"/>
</dbReference>
<dbReference type="AlphaFoldDB" id="A0A7W7Y5F3"/>
<dbReference type="FunFam" id="3.30.1370.30:FF:000002">
    <property type="entry name" value="30S ribosomal protein S8"/>
    <property type="match status" value="1"/>
</dbReference>
<dbReference type="GO" id="GO:0005840">
    <property type="term" value="C:ribosome"/>
    <property type="evidence" value="ECO:0007669"/>
    <property type="project" value="UniProtKB-KW"/>
</dbReference>
<dbReference type="NCBIfam" id="NF001109">
    <property type="entry name" value="PRK00136.1"/>
    <property type="match status" value="1"/>
</dbReference>
<protein>
    <recommendedName>
        <fullName evidence="6 8">Small ribosomal subunit protein uS8</fullName>
    </recommendedName>
</protein>
<comment type="similarity">
    <text evidence="1 8 9">Belongs to the universal ribosomal protein uS8 family.</text>
</comment>
<dbReference type="GO" id="GO:0003735">
    <property type="term" value="F:structural constituent of ribosome"/>
    <property type="evidence" value="ECO:0007669"/>
    <property type="project" value="InterPro"/>
</dbReference>
<organism evidence="10 11">
    <name type="scientific">Desulfurispira natronophila</name>
    <dbReference type="NCBI Taxonomy" id="682562"/>
    <lineage>
        <taxon>Bacteria</taxon>
        <taxon>Pseudomonadati</taxon>
        <taxon>Chrysiogenota</taxon>
        <taxon>Chrysiogenia</taxon>
        <taxon>Chrysiogenales</taxon>
        <taxon>Chrysiogenaceae</taxon>
        <taxon>Desulfurispira</taxon>
    </lineage>
</organism>
<dbReference type="PANTHER" id="PTHR11758">
    <property type="entry name" value="40S RIBOSOMAL PROTEIN S15A"/>
    <property type="match status" value="1"/>
</dbReference>
<evidence type="ECO:0000256" key="9">
    <source>
        <dbReference type="RuleBase" id="RU003660"/>
    </source>
</evidence>